<dbReference type="EMBL" id="JAOPHQ010006547">
    <property type="protein sequence ID" value="KAK0131382.1"/>
    <property type="molecule type" value="Genomic_DNA"/>
</dbReference>
<reference evidence="1" key="1">
    <citation type="journal article" date="2023" name="Front. Mar. Sci.">
        <title>A new Merluccius polli reference genome to investigate the effects of global change in West African waters.</title>
        <authorList>
            <person name="Mateo J.L."/>
            <person name="Blanco-Fernandez C."/>
            <person name="Garcia-Vazquez E."/>
            <person name="Machado-Schiaffino G."/>
        </authorList>
    </citation>
    <scope>NUCLEOTIDE SEQUENCE</scope>
    <source>
        <strain evidence="1">C29</strain>
        <tissue evidence="1">Fin</tissue>
    </source>
</reference>
<dbReference type="Proteomes" id="UP001174136">
    <property type="component" value="Unassembled WGS sequence"/>
</dbReference>
<sequence>MPLADFYDTKPFPTESAVDYWIRLNKAVDTAAERLKRQGKTLDNPSGEVAVMFVTHCPDPQLLLAFSSRPLEEWTATDVQVRLDEHHQKKRLQQRQCAMRPTNSLPPARAEEALVSHVQTAVSPPAPALQPAVAGSLGLAIKPELGAHVLFVAVTIMTLCPTAEMNASASAAMLLDTEQSLVQPPLRLTHLLPKLVSLLSRKTSWPARGGD</sequence>
<dbReference type="AlphaFoldDB" id="A0AA47M0F1"/>
<organism evidence="1 2">
    <name type="scientific">Merluccius polli</name>
    <name type="common">Benguela hake</name>
    <name type="synonym">Merluccius cadenati</name>
    <dbReference type="NCBI Taxonomy" id="89951"/>
    <lineage>
        <taxon>Eukaryota</taxon>
        <taxon>Metazoa</taxon>
        <taxon>Chordata</taxon>
        <taxon>Craniata</taxon>
        <taxon>Vertebrata</taxon>
        <taxon>Euteleostomi</taxon>
        <taxon>Actinopterygii</taxon>
        <taxon>Neopterygii</taxon>
        <taxon>Teleostei</taxon>
        <taxon>Neoteleostei</taxon>
        <taxon>Acanthomorphata</taxon>
        <taxon>Zeiogadaria</taxon>
        <taxon>Gadariae</taxon>
        <taxon>Gadiformes</taxon>
        <taxon>Gadoidei</taxon>
        <taxon>Merlucciidae</taxon>
        <taxon>Merluccius</taxon>
    </lineage>
</organism>
<evidence type="ECO:0000313" key="2">
    <source>
        <dbReference type="Proteomes" id="UP001174136"/>
    </source>
</evidence>
<comment type="caution">
    <text evidence="1">The sequence shown here is derived from an EMBL/GenBank/DDBJ whole genome shotgun (WGS) entry which is preliminary data.</text>
</comment>
<name>A0AA47M0F1_MERPO</name>
<evidence type="ECO:0000313" key="1">
    <source>
        <dbReference type="EMBL" id="KAK0131382.1"/>
    </source>
</evidence>
<gene>
    <name evidence="1" type="ORF">N1851_033925</name>
</gene>
<accession>A0AA47M0F1</accession>
<keyword evidence="2" id="KW-1185">Reference proteome</keyword>
<protein>
    <submittedName>
        <fullName evidence="1">Uncharacterized protein</fullName>
    </submittedName>
</protein>
<proteinExistence type="predicted"/>